<organism evidence="1 2">
    <name type="scientific">Durusdinium trenchii</name>
    <dbReference type="NCBI Taxonomy" id="1381693"/>
    <lineage>
        <taxon>Eukaryota</taxon>
        <taxon>Sar</taxon>
        <taxon>Alveolata</taxon>
        <taxon>Dinophyceae</taxon>
        <taxon>Suessiales</taxon>
        <taxon>Symbiodiniaceae</taxon>
        <taxon>Durusdinium</taxon>
    </lineage>
</organism>
<accession>A0ABP0KQ69</accession>
<evidence type="ECO:0000313" key="2">
    <source>
        <dbReference type="Proteomes" id="UP001642464"/>
    </source>
</evidence>
<proteinExistence type="predicted"/>
<sequence length="90" mass="10465">MAPTKNLSELKLEDVDFESIEECTDAKVLKRYLKLLEDDGNYFVDLIKACKDKLLEVAPKEYYLLYPRSTTAEEAEEAMQDILEWEANVK</sequence>
<evidence type="ECO:0000313" key="1">
    <source>
        <dbReference type="EMBL" id="CAK9029005.1"/>
    </source>
</evidence>
<comment type="caution">
    <text evidence="1">The sequence shown here is derived from an EMBL/GenBank/DDBJ whole genome shotgun (WGS) entry which is preliminary data.</text>
</comment>
<protein>
    <submittedName>
        <fullName evidence="1">Uncharacterized protein</fullName>
    </submittedName>
</protein>
<reference evidence="1 2" key="1">
    <citation type="submission" date="2024-02" db="EMBL/GenBank/DDBJ databases">
        <authorList>
            <person name="Chen Y."/>
            <person name="Shah S."/>
            <person name="Dougan E. K."/>
            <person name="Thang M."/>
            <person name="Chan C."/>
        </authorList>
    </citation>
    <scope>NUCLEOTIDE SEQUENCE [LARGE SCALE GENOMIC DNA]</scope>
</reference>
<feature type="non-terminal residue" evidence="1">
    <location>
        <position position="90"/>
    </location>
</feature>
<dbReference type="Proteomes" id="UP001642464">
    <property type="component" value="Unassembled WGS sequence"/>
</dbReference>
<gene>
    <name evidence="1" type="ORF">SCF082_LOCUS18601</name>
</gene>
<name>A0ABP0KQ69_9DINO</name>
<keyword evidence="2" id="KW-1185">Reference proteome</keyword>
<dbReference type="EMBL" id="CAXAMM010012492">
    <property type="protein sequence ID" value="CAK9029005.1"/>
    <property type="molecule type" value="Genomic_DNA"/>
</dbReference>